<evidence type="ECO:0000313" key="9">
    <source>
        <dbReference type="EMBL" id="MFC6669914.1"/>
    </source>
</evidence>
<comment type="similarity">
    <text evidence="2">Belongs to the binding-protein-dependent transport system permease family. FecCD subfamily.</text>
</comment>
<evidence type="ECO:0000256" key="6">
    <source>
        <dbReference type="ARBA" id="ARBA00022989"/>
    </source>
</evidence>
<keyword evidence="10" id="KW-1185">Reference proteome</keyword>
<comment type="subcellular location">
    <subcellularLocation>
        <location evidence="1">Cell membrane</location>
        <topology evidence="1">Multi-pass membrane protein</topology>
    </subcellularLocation>
</comment>
<feature type="transmembrane region" description="Helical" evidence="8">
    <location>
        <begin position="73"/>
        <end position="97"/>
    </location>
</feature>
<comment type="caution">
    <text evidence="9">The sequence shown here is derived from an EMBL/GenBank/DDBJ whole genome shotgun (WGS) entry which is preliminary data.</text>
</comment>
<feature type="transmembrane region" description="Helical" evidence="8">
    <location>
        <begin position="155"/>
        <end position="172"/>
    </location>
</feature>
<proteinExistence type="inferred from homology"/>
<keyword evidence="4" id="KW-1003">Cell membrane</keyword>
<dbReference type="PANTHER" id="PTHR30472:SF37">
    <property type="entry name" value="FE(3+) DICITRATE TRANSPORT SYSTEM PERMEASE PROTEIN FECD-RELATED"/>
    <property type="match status" value="1"/>
</dbReference>
<dbReference type="InterPro" id="IPR000522">
    <property type="entry name" value="ABC_transptr_permease_BtuC"/>
</dbReference>
<dbReference type="InterPro" id="IPR037294">
    <property type="entry name" value="ABC_BtuC-like"/>
</dbReference>
<keyword evidence="7 8" id="KW-0472">Membrane</keyword>
<dbReference type="Proteomes" id="UP001596422">
    <property type="component" value="Unassembled WGS sequence"/>
</dbReference>
<evidence type="ECO:0000256" key="8">
    <source>
        <dbReference type="SAM" id="Phobius"/>
    </source>
</evidence>
<dbReference type="PANTHER" id="PTHR30472">
    <property type="entry name" value="FERRIC ENTEROBACTIN TRANSPORT SYSTEM PERMEASE PROTEIN"/>
    <property type="match status" value="1"/>
</dbReference>
<dbReference type="RefSeq" id="WP_379912944.1">
    <property type="nucleotide sequence ID" value="NZ_JBHSWE010000001.1"/>
</dbReference>
<evidence type="ECO:0000256" key="7">
    <source>
        <dbReference type="ARBA" id="ARBA00023136"/>
    </source>
</evidence>
<dbReference type="EMBL" id="JBHSWE010000001">
    <property type="protein sequence ID" value="MFC6669914.1"/>
    <property type="molecule type" value="Genomic_DNA"/>
</dbReference>
<dbReference type="Pfam" id="PF01032">
    <property type="entry name" value="FecCD"/>
    <property type="match status" value="1"/>
</dbReference>
<reference evidence="10" key="1">
    <citation type="journal article" date="2019" name="Int. J. Syst. Evol. Microbiol.">
        <title>The Global Catalogue of Microorganisms (GCM) 10K type strain sequencing project: providing services to taxonomists for standard genome sequencing and annotation.</title>
        <authorList>
            <consortium name="The Broad Institute Genomics Platform"/>
            <consortium name="The Broad Institute Genome Sequencing Center for Infectious Disease"/>
            <person name="Wu L."/>
            <person name="Ma J."/>
        </authorList>
    </citation>
    <scope>NUCLEOTIDE SEQUENCE [LARGE SCALE GENOMIC DNA]</scope>
    <source>
        <strain evidence="10">NBRC 111756</strain>
    </source>
</reference>
<evidence type="ECO:0000256" key="4">
    <source>
        <dbReference type="ARBA" id="ARBA00022475"/>
    </source>
</evidence>
<name>A0ABW1ZXJ2_9GAMM</name>
<evidence type="ECO:0000256" key="2">
    <source>
        <dbReference type="ARBA" id="ARBA00007935"/>
    </source>
</evidence>
<keyword evidence="5 8" id="KW-0812">Transmembrane</keyword>
<protein>
    <submittedName>
        <fullName evidence="9">Iron chelate uptake ABC transporter family permease subunit</fullName>
    </submittedName>
</protein>
<feature type="transmembrane region" description="Helical" evidence="8">
    <location>
        <begin position="184"/>
        <end position="205"/>
    </location>
</feature>
<evidence type="ECO:0000256" key="3">
    <source>
        <dbReference type="ARBA" id="ARBA00022448"/>
    </source>
</evidence>
<evidence type="ECO:0000256" key="5">
    <source>
        <dbReference type="ARBA" id="ARBA00022692"/>
    </source>
</evidence>
<accession>A0ABW1ZXJ2</accession>
<dbReference type="Gene3D" id="1.10.3470.10">
    <property type="entry name" value="ABC transporter involved in vitamin B12 uptake, BtuC"/>
    <property type="match status" value="1"/>
</dbReference>
<gene>
    <name evidence="9" type="ORF">ACFQDL_07315</name>
</gene>
<feature type="transmembrane region" description="Helical" evidence="8">
    <location>
        <begin position="117"/>
        <end position="143"/>
    </location>
</feature>
<evidence type="ECO:0000313" key="10">
    <source>
        <dbReference type="Proteomes" id="UP001596422"/>
    </source>
</evidence>
<sequence length="210" mass="21943">MVAFGGSLSILLLLLALGRRHRYAPGIMALMGISLAALLDAVLRFTLATSSENAVALIGWLSGSTYRVSESEALLLSAGILVTAALALACQRALTLISIGEGIAAGRGLDLARTRILLLTLVSLICALVTSVMGPVAFVGLLAPHMATLLGARKALPQLLLAAFIGLLLMLLSDWLGRVVVYPMQIPAGLVASIVGGSYFVWLLARRRLA</sequence>
<keyword evidence="6 8" id="KW-1133">Transmembrane helix</keyword>
<organism evidence="9 10">
    <name type="scientific">Marinobacterium aestuariivivens</name>
    <dbReference type="NCBI Taxonomy" id="1698799"/>
    <lineage>
        <taxon>Bacteria</taxon>
        <taxon>Pseudomonadati</taxon>
        <taxon>Pseudomonadota</taxon>
        <taxon>Gammaproteobacteria</taxon>
        <taxon>Oceanospirillales</taxon>
        <taxon>Oceanospirillaceae</taxon>
        <taxon>Marinobacterium</taxon>
    </lineage>
</organism>
<keyword evidence="3" id="KW-0813">Transport</keyword>
<dbReference type="SUPFAM" id="SSF81345">
    <property type="entry name" value="ABC transporter involved in vitamin B12 uptake, BtuC"/>
    <property type="match status" value="1"/>
</dbReference>
<evidence type="ECO:0000256" key="1">
    <source>
        <dbReference type="ARBA" id="ARBA00004651"/>
    </source>
</evidence>